<evidence type="ECO:0000313" key="1">
    <source>
        <dbReference type="EMBL" id="GAA5185349.1"/>
    </source>
</evidence>
<keyword evidence="2" id="KW-1185">Reference proteome</keyword>
<dbReference type="Proteomes" id="UP001501570">
    <property type="component" value="Unassembled WGS sequence"/>
</dbReference>
<sequence length="136" mass="15086">MSRLDGLDPSDLDDEQRALYDLIIKGPRAQGPQHFPLTAAYWDSRFERDAHEAVGRAIGLTEAEIEAIRSGLVPDLVDPRERACAGLAHAMTRGSVCDEDWSTWSPLVGVKTVFELSTLVGYYAALALQLRVFRLE</sequence>
<dbReference type="PANTHER" id="PTHR34846:SF5">
    <property type="entry name" value="CARBOXYMUCONOLACTONE DECARBOXYLASE-LIKE DOMAIN-CONTAINING PROTEIN"/>
    <property type="match status" value="1"/>
</dbReference>
<dbReference type="RefSeq" id="WP_345629840.1">
    <property type="nucleotide sequence ID" value="NZ_BAABJQ010000007.1"/>
</dbReference>
<comment type="caution">
    <text evidence="1">The sequence shown here is derived from an EMBL/GenBank/DDBJ whole genome shotgun (WGS) entry which is preliminary data.</text>
</comment>
<proteinExistence type="predicted"/>
<reference evidence="2" key="1">
    <citation type="journal article" date="2019" name="Int. J. Syst. Evol. Microbiol.">
        <title>The Global Catalogue of Microorganisms (GCM) 10K type strain sequencing project: providing services to taxonomists for standard genome sequencing and annotation.</title>
        <authorList>
            <consortium name="The Broad Institute Genomics Platform"/>
            <consortium name="The Broad Institute Genome Sequencing Center for Infectious Disease"/>
            <person name="Wu L."/>
            <person name="Ma J."/>
        </authorList>
    </citation>
    <scope>NUCLEOTIDE SEQUENCE [LARGE SCALE GENOMIC DNA]</scope>
    <source>
        <strain evidence="2">JCM 18304</strain>
    </source>
</reference>
<gene>
    <name evidence="1" type="ORF">GCM10023322_29100</name>
</gene>
<protein>
    <recommendedName>
        <fullName evidence="3">Carboxymuconolactone decarboxylase family protein</fullName>
    </recommendedName>
</protein>
<evidence type="ECO:0008006" key="3">
    <source>
        <dbReference type="Google" id="ProtNLM"/>
    </source>
</evidence>
<accession>A0ABP9RR68</accession>
<dbReference type="SUPFAM" id="SSF69118">
    <property type="entry name" value="AhpD-like"/>
    <property type="match status" value="1"/>
</dbReference>
<dbReference type="PANTHER" id="PTHR34846">
    <property type="entry name" value="4-CARBOXYMUCONOLACTONE DECARBOXYLASE FAMILY PROTEIN (AFU_ORTHOLOGUE AFUA_6G11590)"/>
    <property type="match status" value="1"/>
</dbReference>
<dbReference type="EMBL" id="BAABJQ010000007">
    <property type="protein sequence ID" value="GAA5185349.1"/>
    <property type="molecule type" value="Genomic_DNA"/>
</dbReference>
<dbReference type="Gene3D" id="1.20.1290.10">
    <property type="entry name" value="AhpD-like"/>
    <property type="match status" value="1"/>
</dbReference>
<evidence type="ECO:0000313" key="2">
    <source>
        <dbReference type="Proteomes" id="UP001501570"/>
    </source>
</evidence>
<dbReference type="InterPro" id="IPR029032">
    <property type="entry name" value="AhpD-like"/>
</dbReference>
<organism evidence="1 2">
    <name type="scientific">Rugosimonospora acidiphila</name>
    <dbReference type="NCBI Taxonomy" id="556531"/>
    <lineage>
        <taxon>Bacteria</taxon>
        <taxon>Bacillati</taxon>
        <taxon>Actinomycetota</taxon>
        <taxon>Actinomycetes</taxon>
        <taxon>Micromonosporales</taxon>
        <taxon>Micromonosporaceae</taxon>
        <taxon>Rugosimonospora</taxon>
    </lineage>
</organism>
<name>A0ABP9RR68_9ACTN</name>